<dbReference type="EMBL" id="CAKKLH010000283">
    <property type="protein sequence ID" value="CAH0108328.1"/>
    <property type="molecule type" value="Genomic_DNA"/>
</dbReference>
<protein>
    <submittedName>
        <fullName evidence="2">Uncharacterized protein</fullName>
    </submittedName>
</protein>
<dbReference type="Proteomes" id="UP000789390">
    <property type="component" value="Unassembled WGS sequence"/>
</dbReference>
<evidence type="ECO:0000313" key="3">
    <source>
        <dbReference type="Proteomes" id="UP000789390"/>
    </source>
</evidence>
<proteinExistence type="predicted"/>
<name>A0A8J2RRL7_9CRUS</name>
<sequence>MEYNQTTLFTRPACREDEVNASHHRVFGTNHRESAMKSLQAPTPIYIPSSPVYIPAAEPVYQPTVVSQPTYNPPSPVYNPPSPAYG</sequence>
<feature type="compositionally biased region" description="Pro residues" evidence="1">
    <location>
        <begin position="71"/>
        <end position="86"/>
    </location>
</feature>
<evidence type="ECO:0000313" key="2">
    <source>
        <dbReference type="EMBL" id="CAH0108328.1"/>
    </source>
</evidence>
<evidence type="ECO:0000256" key="1">
    <source>
        <dbReference type="SAM" id="MobiDB-lite"/>
    </source>
</evidence>
<feature type="region of interest" description="Disordered" evidence="1">
    <location>
        <begin position="65"/>
        <end position="86"/>
    </location>
</feature>
<comment type="caution">
    <text evidence="2">The sequence shown here is derived from an EMBL/GenBank/DDBJ whole genome shotgun (WGS) entry which is preliminary data.</text>
</comment>
<dbReference type="AlphaFoldDB" id="A0A8J2RRL7"/>
<keyword evidence="3" id="KW-1185">Reference proteome</keyword>
<accession>A0A8J2RRL7</accession>
<gene>
    <name evidence="2" type="ORF">DGAL_LOCUS11703</name>
</gene>
<reference evidence="2" key="1">
    <citation type="submission" date="2021-11" db="EMBL/GenBank/DDBJ databases">
        <authorList>
            <person name="Schell T."/>
        </authorList>
    </citation>
    <scope>NUCLEOTIDE SEQUENCE</scope>
    <source>
        <strain evidence="2">M5</strain>
    </source>
</reference>
<organism evidence="2 3">
    <name type="scientific">Daphnia galeata</name>
    <dbReference type="NCBI Taxonomy" id="27404"/>
    <lineage>
        <taxon>Eukaryota</taxon>
        <taxon>Metazoa</taxon>
        <taxon>Ecdysozoa</taxon>
        <taxon>Arthropoda</taxon>
        <taxon>Crustacea</taxon>
        <taxon>Branchiopoda</taxon>
        <taxon>Diplostraca</taxon>
        <taxon>Cladocera</taxon>
        <taxon>Anomopoda</taxon>
        <taxon>Daphniidae</taxon>
        <taxon>Daphnia</taxon>
    </lineage>
</organism>